<dbReference type="SUPFAM" id="SSF51161">
    <property type="entry name" value="Trimeric LpxA-like enzymes"/>
    <property type="match status" value="1"/>
</dbReference>
<sequence length="240" mass="27563">MLLIWIQTLKSATKNPFTDYLSYLVNWWKNQLKYKKLEQGYYSKLHNTTVGNYVKLYENIMILNSEIGSYTYILSNTRISRVNIGNFCCIGANCIIGFGIHPTTEFVSTHPIFYSTLKQNGITFSDQDYFEERKEIKIGNDVWIGANVTILDGVTIGDGAVIAAGAVVNKDVPAYAIVGGVPAKLIRYRFDEETIKFLLMFQWWSKDEEWLRHNFKDFHKINTLKQKYATTESVHPNGTT</sequence>
<accession>U7QJD5</accession>
<dbReference type="Pfam" id="PF00132">
    <property type="entry name" value="Hexapep"/>
    <property type="match status" value="1"/>
</dbReference>
<dbReference type="InterPro" id="IPR001451">
    <property type="entry name" value="Hexapep"/>
</dbReference>
<evidence type="ECO:0000313" key="4">
    <source>
        <dbReference type="Proteomes" id="UP000017127"/>
    </source>
</evidence>
<gene>
    <name evidence="3" type="ORF">M595_2026</name>
</gene>
<dbReference type="GO" id="GO:0016740">
    <property type="term" value="F:transferase activity"/>
    <property type="evidence" value="ECO:0007669"/>
    <property type="project" value="UniProtKB-KW"/>
</dbReference>
<proteinExistence type="predicted"/>
<comment type="caution">
    <text evidence="3">The sequence shown here is derived from an EMBL/GenBank/DDBJ whole genome shotgun (WGS) entry which is preliminary data.</text>
</comment>
<name>U7QJD5_9CYAN</name>
<dbReference type="PANTHER" id="PTHR43300:SF11">
    <property type="entry name" value="ACETYLTRANSFERASE RV3034C-RELATED"/>
    <property type="match status" value="1"/>
</dbReference>
<dbReference type="PANTHER" id="PTHR43300">
    <property type="entry name" value="ACETYLTRANSFERASE"/>
    <property type="match status" value="1"/>
</dbReference>
<keyword evidence="1 3" id="KW-0808">Transferase</keyword>
<dbReference type="CDD" id="cd03349">
    <property type="entry name" value="LbH_XAT"/>
    <property type="match status" value="1"/>
</dbReference>
<keyword evidence="2" id="KW-0677">Repeat</keyword>
<dbReference type="OrthoDB" id="9801697at2"/>
<protein>
    <submittedName>
        <fullName evidence="3">Bacterial transferase hexapeptide family protein</fullName>
    </submittedName>
</protein>
<evidence type="ECO:0000256" key="1">
    <source>
        <dbReference type="ARBA" id="ARBA00022679"/>
    </source>
</evidence>
<dbReference type="GO" id="GO:0031470">
    <property type="term" value="C:carboxysome"/>
    <property type="evidence" value="ECO:0007669"/>
    <property type="project" value="UniProtKB-ARBA"/>
</dbReference>
<dbReference type="PATRIC" id="fig|1348334.3.peg.1972"/>
<evidence type="ECO:0000313" key="3">
    <source>
        <dbReference type="EMBL" id="ERT07993.1"/>
    </source>
</evidence>
<dbReference type="Proteomes" id="UP000017127">
    <property type="component" value="Unassembled WGS sequence"/>
</dbReference>
<dbReference type="InterPro" id="IPR011004">
    <property type="entry name" value="Trimer_LpxA-like_sf"/>
</dbReference>
<keyword evidence="4" id="KW-1185">Reference proteome</keyword>
<dbReference type="InterPro" id="IPR018357">
    <property type="entry name" value="Hexapep_transf_CS"/>
</dbReference>
<dbReference type="EMBL" id="AUZM01000015">
    <property type="protein sequence ID" value="ERT07993.1"/>
    <property type="molecule type" value="Genomic_DNA"/>
</dbReference>
<organism evidence="3 4">
    <name type="scientific">Lyngbya aestuarii BL J</name>
    <dbReference type="NCBI Taxonomy" id="1348334"/>
    <lineage>
        <taxon>Bacteria</taxon>
        <taxon>Bacillati</taxon>
        <taxon>Cyanobacteriota</taxon>
        <taxon>Cyanophyceae</taxon>
        <taxon>Oscillatoriophycideae</taxon>
        <taxon>Oscillatoriales</taxon>
        <taxon>Microcoleaceae</taxon>
        <taxon>Lyngbya</taxon>
    </lineage>
</organism>
<dbReference type="Gene3D" id="2.160.10.10">
    <property type="entry name" value="Hexapeptide repeat proteins"/>
    <property type="match status" value="1"/>
</dbReference>
<dbReference type="GO" id="GO:0043886">
    <property type="term" value="F:structural constituent of carboxysome shell"/>
    <property type="evidence" value="ECO:0007669"/>
    <property type="project" value="UniProtKB-ARBA"/>
</dbReference>
<dbReference type="InterPro" id="IPR050179">
    <property type="entry name" value="Trans_hexapeptide_repeat"/>
</dbReference>
<evidence type="ECO:0000256" key="2">
    <source>
        <dbReference type="ARBA" id="ARBA00022737"/>
    </source>
</evidence>
<dbReference type="PROSITE" id="PS00101">
    <property type="entry name" value="HEXAPEP_TRANSFERASES"/>
    <property type="match status" value="1"/>
</dbReference>
<dbReference type="AlphaFoldDB" id="U7QJD5"/>
<reference evidence="3 4" key="1">
    <citation type="journal article" date="2013" name="Front. Microbiol.">
        <title>Comparative genomic analyses of the cyanobacterium, Lyngbya aestuarii BL J, a powerful hydrogen producer.</title>
        <authorList>
            <person name="Kothari A."/>
            <person name="Vaughn M."/>
            <person name="Garcia-Pichel F."/>
        </authorList>
    </citation>
    <scope>NUCLEOTIDE SEQUENCE [LARGE SCALE GENOMIC DNA]</scope>
    <source>
        <strain evidence="3 4">BL J</strain>
    </source>
</reference>